<keyword evidence="1" id="KW-0175">Coiled coil</keyword>
<proteinExistence type="predicted"/>
<keyword evidence="4" id="KW-0675">Receptor</keyword>
<gene>
    <name evidence="4" type="ORF">GBAR_LOCUS30293</name>
</gene>
<dbReference type="InterPro" id="IPR008974">
    <property type="entry name" value="TRAF-like"/>
</dbReference>
<dbReference type="SUPFAM" id="SSF49599">
    <property type="entry name" value="TRAF domain-like"/>
    <property type="match status" value="1"/>
</dbReference>
<accession>A0AA35XK18</accession>
<evidence type="ECO:0000313" key="5">
    <source>
        <dbReference type="Proteomes" id="UP001174909"/>
    </source>
</evidence>
<evidence type="ECO:0000256" key="2">
    <source>
        <dbReference type="SAM" id="MobiDB-lite"/>
    </source>
</evidence>
<feature type="region of interest" description="Disordered" evidence="2">
    <location>
        <begin position="326"/>
        <end position="346"/>
    </location>
</feature>
<comment type="caution">
    <text evidence="4">The sequence shown here is derived from an EMBL/GenBank/DDBJ whole genome shotgun (WGS) entry which is preliminary data.</text>
</comment>
<evidence type="ECO:0000259" key="3">
    <source>
        <dbReference type="Pfam" id="PF21355"/>
    </source>
</evidence>
<dbReference type="GO" id="GO:0043122">
    <property type="term" value="P:regulation of canonical NF-kappaB signal transduction"/>
    <property type="evidence" value="ECO:0007669"/>
    <property type="project" value="TreeGrafter"/>
</dbReference>
<sequence>MRCPVFGQICRDTADYRQDNAVWKEMKCWTVHCEVCGWQGRLEKFESHLCPLKTDVFQENIYLKGRLAVEEQKKFNLLQQMAKLEEKLLVLEGTKINIDDLELDLPTADTFNIENYHVSKTEKEKLTGKHVEPIPSPDLKSCDFETIAGTLEESVSDLSEGQKKIEVALDEGGMKLALNAKRAEVLAQKRALESELNFSEETTKSTSGDFSVFSTGAGPPPNGSGMQCRWRVNVVEALENAKKYPNLPLVSPVWPTHPCGYCVRAYLYFNGHPESGGSHVSIFMRPVHGAYDGLLKWPLDATLTFCILDLLGKNARPWIKNCRSDPDSPCFKQRPPPPSESSPDMNAASGLLDFIPIDTLKKYTKDQTIMLEMSMKPKR</sequence>
<feature type="coiled-coil region" evidence="1">
    <location>
        <begin position="175"/>
        <end position="202"/>
    </location>
</feature>
<name>A0AA35XK18_GEOBA</name>
<feature type="domain" description="TRAF1-6 MATH" evidence="3">
    <location>
        <begin position="249"/>
        <end position="371"/>
    </location>
</feature>
<evidence type="ECO:0000256" key="1">
    <source>
        <dbReference type="SAM" id="Coils"/>
    </source>
</evidence>
<dbReference type="PANTHER" id="PTHR10131:SF94">
    <property type="entry name" value="TNF RECEPTOR-ASSOCIATED FACTOR 4"/>
    <property type="match status" value="1"/>
</dbReference>
<dbReference type="Pfam" id="PF21355">
    <property type="entry name" value="TRAF-mep_MATH"/>
    <property type="match status" value="1"/>
</dbReference>
<dbReference type="EMBL" id="CASHTH010004283">
    <property type="protein sequence ID" value="CAI8055481.1"/>
    <property type="molecule type" value="Genomic_DNA"/>
</dbReference>
<dbReference type="PANTHER" id="PTHR10131">
    <property type="entry name" value="TNF RECEPTOR ASSOCIATED FACTOR"/>
    <property type="match status" value="1"/>
</dbReference>
<dbReference type="Gene3D" id="2.60.210.10">
    <property type="entry name" value="Apoptosis, Tumor Necrosis Factor Receptor Associated Protein 2, Chain A"/>
    <property type="match status" value="1"/>
</dbReference>
<organism evidence="4 5">
    <name type="scientific">Geodia barretti</name>
    <name type="common">Barrett's horny sponge</name>
    <dbReference type="NCBI Taxonomy" id="519541"/>
    <lineage>
        <taxon>Eukaryota</taxon>
        <taxon>Metazoa</taxon>
        <taxon>Porifera</taxon>
        <taxon>Demospongiae</taxon>
        <taxon>Heteroscleromorpha</taxon>
        <taxon>Tetractinellida</taxon>
        <taxon>Astrophorina</taxon>
        <taxon>Geodiidae</taxon>
        <taxon>Geodia</taxon>
    </lineage>
</organism>
<evidence type="ECO:0000313" key="4">
    <source>
        <dbReference type="EMBL" id="CAI8055481.1"/>
    </source>
</evidence>
<reference evidence="4" key="1">
    <citation type="submission" date="2023-03" db="EMBL/GenBank/DDBJ databases">
        <authorList>
            <person name="Steffen K."/>
            <person name="Cardenas P."/>
        </authorList>
    </citation>
    <scope>NUCLEOTIDE SEQUENCE</scope>
</reference>
<dbReference type="InterPro" id="IPR049342">
    <property type="entry name" value="TRAF1-6_MATH_dom"/>
</dbReference>
<dbReference type="AlphaFoldDB" id="A0AA35XK18"/>
<keyword evidence="5" id="KW-1185">Reference proteome</keyword>
<protein>
    <submittedName>
        <fullName evidence="4">TNF receptor-associated factor 5</fullName>
    </submittedName>
</protein>
<dbReference type="Proteomes" id="UP001174909">
    <property type="component" value="Unassembled WGS sequence"/>
</dbReference>